<gene>
    <name evidence="1" type="ORF">QFC19_007530</name>
</gene>
<dbReference type="Proteomes" id="UP001241377">
    <property type="component" value="Unassembled WGS sequence"/>
</dbReference>
<protein>
    <submittedName>
        <fullName evidence="1">Uncharacterized protein</fullName>
    </submittedName>
</protein>
<evidence type="ECO:0000313" key="2">
    <source>
        <dbReference type="Proteomes" id="UP001241377"/>
    </source>
</evidence>
<dbReference type="EMBL" id="JASBWR010000100">
    <property type="protein sequence ID" value="KAJ9095546.1"/>
    <property type="molecule type" value="Genomic_DNA"/>
</dbReference>
<sequence>MLQGQRALVTGGSQGLGLAIARKLAHLGCSVTLVARNESKLKANIADFPSDARHDYLVMDLQRPNFTQLASNLQSKTILVNCAGISNHSLLPRLSDDQIAATINLNLTTPIILSKLSYKHMLKNNQDFVPTILNIASVLSYTKITMPGTLVYAALKAGLLGFTQSLASELKNKVRVNALLPGLIAETEMGASVKIPIKKVGLDECAEQAVAMIMDQKLSGRCVVFDAKGKREI</sequence>
<reference evidence="1" key="1">
    <citation type="submission" date="2023-04" db="EMBL/GenBank/DDBJ databases">
        <title>Draft Genome sequencing of Naganishia species isolated from polar environments using Oxford Nanopore Technology.</title>
        <authorList>
            <person name="Leo P."/>
            <person name="Venkateswaran K."/>
        </authorList>
    </citation>
    <scope>NUCLEOTIDE SEQUENCE</scope>
    <source>
        <strain evidence="1">MNA-CCFEE 5261</strain>
    </source>
</reference>
<name>A0ACC2VA81_9TREE</name>
<proteinExistence type="predicted"/>
<evidence type="ECO:0000313" key="1">
    <source>
        <dbReference type="EMBL" id="KAJ9095546.1"/>
    </source>
</evidence>
<accession>A0ACC2VA81</accession>
<organism evidence="1 2">
    <name type="scientific">Naganishia cerealis</name>
    <dbReference type="NCBI Taxonomy" id="610337"/>
    <lineage>
        <taxon>Eukaryota</taxon>
        <taxon>Fungi</taxon>
        <taxon>Dikarya</taxon>
        <taxon>Basidiomycota</taxon>
        <taxon>Agaricomycotina</taxon>
        <taxon>Tremellomycetes</taxon>
        <taxon>Filobasidiales</taxon>
        <taxon>Filobasidiaceae</taxon>
        <taxon>Naganishia</taxon>
    </lineage>
</organism>
<keyword evidence="2" id="KW-1185">Reference proteome</keyword>
<comment type="caution">
    <text evidence="1">The sequence shown here is derived from an EMBL/GenBank/DDBJ whole genome shotgun (WGS) entry which is preliminary data.</text>
</comment>